<feature type="domain" description="RNA polymerase sigma-70 region 2" evidence="6">
    <location>
        <begin position="21"/>
        <end position="79"/>
    </location>
</feature>
<dbReference type="InterPro" id="IPR036388">
    <property type="entry name" value="WH-like_DNA-bd_sf"/>
</dbReference>
<evidence type="ECO:0000259" key="6">
    <source>
        <dbReference type="Pfam" id="PF04542"/>
    </source>
</evidence>
<dbReference type="Pfam" id="PF04542">
    <property type="entry name" value="Sigma70_r2"/>
    <property type="match status" value="1"/>
</dbReference>
<dbReference type="GO" id="GO:0006352">
    <property type="term" value="P:DNA-templated transcription initiation"/>
    <property type="evidence" value="ECO:0007669"/>
    <property type="project" value="InterPro"/>
</dbReference>
<evidence type="ECO:0000256" key="4">
    <source>
        <dbReference type="ARBA" id="ARBA00023125"/>
    </source>
</evidence>
<reference evidence="8" key="1">
    <citation type="submission" date="2021-01" db="EMBL/GenBank/DDBJ databases">
        <title>Whole genome shotgun sequence of Rhizocola hellebori NBRC 109834.</title>
        <authorList>
            <person name="Komaki H."/>
            <person name="Tamura T."/>
        </authorList>
    </citation>
    <scope>NUCLEOTIDE SEQUENCE</scope>
    <source>
        <strain evidence="8">NBRC 109834</strain>
    </source>
</reference>
<dbReference type="NCBIfam" id="TIGR02983">
    <property type="entry name" value="SigE-fam_strep"/>
    <property type="match status" value="1"/>
</dbReference>
<dbReference type="InterPro" id="IPR039425">
    <property type="entry name" value="RNA_pol_sigma-70-like"/>
</dbReference>
<evidence type="ECO:0000256" key="5">
    <source>
        <dbReference type="ARBA" id="ARBA00023163"/>
    </source>
</evidence>
<feature type="domain" description="RNA polymerase sigma factor 70 region 4 type 2" evidence="7">
    <location>
        <begin position="107"/>
        <end position="157"/>
    </location>
</feature>
<evidence type="ECO:0000313" key="8">
    <source>
        <dbReference type="EMBL" id="GIH11048.1"/>
    </source>
</evidence>
<accession>A0A8J3QKG1</accession>
<dbReference type="Gene3D" id="1.10.10.10">
    <property type="entry name" value="Winged helix-like DNA-binding domain superfamily/Winged helix DNA-binding domain"/>
    <property type="match status" value="1"/>
</dbReference>
<dbReference type="PANTHER" id="PTHR43133:SF50">
    <property type="entry name" value="ECF RNA POLYMERASE SIGMA FACTOR SIGM"/>
    <property type="match status" value="1"/>
</dbReference>
<keyword evidence="9" id="KW-1185">Reference proteome</keyword>
<protein>
    <submittedName>
        <fullName evidence="8">RNA polymerase sigma24 factor</fullName>
    </submittedName>
</protein>
<dbReference type="InterPro" id="IPR007627">
    <property type="entry name" value="RNA_pol_sigma70_r2"/>
</dbReference>
<evidence type="ECO:0000313" key="9">
    <source>
        <dbReference type="Proteomes" id="UP000612899"/>
    </source>
</evidence>
<proteinExistence type="inferred from homology"/>
<dbReference type="InterPro" id="IPR014325">
    <property type="entry name" value="RNA_pol_sigma-E_actinobac"/>
</dbReference>
<dbReference type="InterPro" id="IPR013324">
    <property type="entry name" value="RNA_pol_sigma_r3/r4-like"/>
</dbReference>
<dbReference type="AlphaFoldDB" id="A0A8J3QKG1"/>
<dbReference type="InterPro" id="IPR014284">
    <property type="entry name" value="RNA_pol_sigma-70_dom"/>
</dbReference>
<dbReference type="GO" id="GO:0016987">
    <property type="term" value="F:sigma factor activity"/>
    <property type="evidence" value="ECO:0007669"/>
    <property type="project" value="UniProtKB-KW"/>
</dbReference>
<dbReference type="NCBIfam" id="TIGR02937">
    <property type="entry name" value="sigma70-ECF"/>
    <property type="match status" value="1"/>
</dbReference>
<evidence type="ECO:0000259" key="7">
    <source>
        <dbReference type="Pfam" id="PF08281"/>
    </source>
</evidence>
<keyword evidence="3" id="KW-0731">Sigma factor</keyword>
<comment type="similarity">
    <text evidence="1">Belongs to the sigma-70 factor family. ECF subfamily.</text>
</comment>
<dbReference type="CDD" id="cd06171">
    <property type="entry name" value="Sigma70_r4"/>
    <property type="match status" value="1"/>
</dbReference>
<dbReference type="InterPro" id="IPR013325">
    <property type="entry name" value="RNA_pol_sigma_r2"/>
</dbReference>
<dbReference type="EMBL" id="BONY01000117">
    <property type="protein sequence ID" value="GIH11048.1"/>
    <property type="molecule type" value="Genomic_DNA"/>
</dbReference>
<dbReference type="GO" id="GO:0003677">
    <property type="term" value="F:DNA binding"/>
    <property type="evidence" value="ECO:0007669"/>
    <property type="project" value="UniProtKB-KW"/>
</dbReference>
<name>A0A8J3QKG1_9ACTN</name>
<gene>
    <name evidence="8" type="ORF">Rhe02_91150</name>
</gene>
<dbReference type="RefSeq" id="WP_203914769.1">
    <property type="nucleotide sequence ID" value="NZ_BONY01000117.1"/>
</dbReference>
<keyword evidence="5" id="KW-0804">Transcription</keyword>
<evidence type="ECO:0000256" key="2">
    <source>
        <dbReference type="ARBA" id="ARBA00023015"/>
    </source>
</evidence>
<dbReference type="Gene3D" id="1.10.1740.10">
    <property type="match status" value="1"/>
</dbReference>
<evidence type="ECO:0000256" key="1">
    <source>
        <dbReference type="ARBA" id="ARBA00010641"/>
    </source>
</evidence>
<dbReference type="Pfam" id="PF08281">
    <property type="entry name" value="Sigma70_r4_2"/>
    <property type="match status" value="1"/>
</dbReference>
<evidence type="ECO:0000256" key="3">
    <source>
        <dbReference type="ARBA" id="ARBA00023082"/>
    </source>
</evidence>
<keyword evidence="4" id="KW-0238">DNA-binding</keyword>
<dbReference type="SUPFAM" id="SSF88659">
    <property type="entry name" value="Sigma3 and sigma4 domains of RNA polymerase sigma factors"/>
    <property type="match status" value="1"/>
</dbReference>
<dbReference type="PANTHER" id="PTHR43133">
    <property type="entry name" value="RNA POLYMERASE ECF-TYPE SIGMA FACTO"/>
    <property type="match status" value="1"/>
</dbReference>
<comment type="caution">
    <text evidence="8">The sequence shown here is derived from an EMBL/GenBank/DDBJ whole genome shotgun (WGS) entry which is preliminary data.</text>
</comment>
<organism evidence="8 9">
    <name type="scientific">Rhizocola hellebori</name>
    <dbReference type="NCBI Taxonomy" id="1392758"/>
    <lineage>
        <taxon>Bacteria</taxon>
        <taxon>Bacillati</taxon>
        <taxon>Actinomycetota</taxon>
        <taxon>Actinomycetes</taxon>
        <taxon>Micromonosporales</taxon>
        <taxon>Micromonosporaceae</taxon>
        <taxon>Rhizocola</taxon>
    </lineage>
</organism>
<dbReference type="InterPro" id="IPR013249">
    <property type="entry name" value="RNA_pol_sigma70_r4_t2"/>
</dbReference>
<keyword evidence="2" id="KW-0805">Transcription regulation</keyword>
<dbReference type="Proteomes" id="UP000612899">
    <property type="component" value="Unassembled WGS sequence"/>
</dbReference>
<sequence length="180" mass="20396">MRSEAIDESDRLYTEYITTQLGQLRRLAIVLCQDSHRADDLVQEAITKLYTRWHRRHAIDHLDRYLRSILVREFLDSQRVGWMRRVRLAAESPEMVSPQADSVEDRMVVRALLGQMPARQRAVVVLRFMCDLPVDEVAEILGCSEGTVKSQTSAGLVTLRRHVGGVSDGAPSPRSVAVRS</sequence>
<dbReference type="SUPFAM" id="SSF88946">
    <property type="entry name" value="Sigma2 domain of RNA polymerase sigma factors"/>
    <property type="match status" value="1"/>
</dbReference>